<dbReference type="Proteomes" id="UP000676336">
    <property type="component" value="Unassembled WGS sequence"/>
</dbReference>
<name>A0A8S2XBK9_9BILA</name>
<dbReference type="Proteomes" id="UP000681720">
    <property type="component" value="Unassembled WGS sequence"/>
</dbReference>
<evidence type="ECO:0000313" key="1">
    <source>
        <dbReference type="EMBL" id="CAF4485033.1"/>
    </source>
</evidence>
<organism evidence="1 3">
    <name type="scientific">Rotaria magnacalcarata</name>
    <dbReference type="NCBI Taxonomy" id="392030"/>
    <lineage>
        <taxon>Eukaryota</taxon>
        <taxon>Metazoa</taxon>
        <taxon>Spiralia</taxon>
        <taxon>Gnathifera</taxon>
        <taxon>Rotifera</taxon>
        <taxon>Eurotatoria</taxon>
        <taxon>Bdelloidea</taxon>
        <taxon>Philodinida</taxon>
        <taxon>Philodinidae</taxon>
        <taxon>Rotaria</taxon>
    </lineage>
</organism>
<reference evidence="1" key="1">
    <citation type="submission" date="2021-02" db="EMBL/GenBank/DDBJ databases">
        <authorList>
            <person name="Nowell W R."/>
        </authorList>
    </citation>
    <scope>NUCLEOTIDE SEQUENCE</scope>
</reference>
<dbReference type="EMBL" id="CAJOBJ010082231">
    <property type="protein sequence ID" value="CAF4506176.1"/>
    <property type="molecule type" value="Genomic_DNA"/>
</dbReference>
<dbReference type="EMBL" id="CAJOBI010077788">
    <property type="protein sequence ID" value="CAF4485033.1"/>
    <property type="molecule type" value="Genomic_DNA"/>
</dbReference>
<comment type="caution">
    <text evidence="1">The sequence shown here is derived from an EMBL/GenBank/DDBJ whole genome shotgun (WGS) entry which is preliminary data.</text>
</comment>
<proteinExistence type="predicted"/>
<feature type="non-terminal residue" evidence="1">
    <location>
        <position position="82"/>
    </location>
</feature>
<sequence>KQEILNVETAPKIFAYMNQLDGLSRPLIERVSKFAFIPLEGGSAYFMKPSQVFIRPDSSTSTSSSRLRQIHVIVSDSSGNDD</sequence>
<protein>
    <submittedName>
        <fullName evidence="1">Uncharacterized protein</fullName>
    </submittedName>
</protein>
<evidence type="ECO:0000313" key="2">
    <source>
        <dbReference type="EMBL" id="CAF4506176.1"/>
    </source>
</evidence>
<feature type="non-terminal residue" evidence="1">
    <location>
        <position position="1"/>
    </location>
</feature>
<accession>A0A8S2XBK9</accession>
<dbReference type="AlphaFoldDB" id="A0A8S2XBK9"/>
<gene>
    <name evidence="2" type="ORF">GIL414_LOCUS34969</name>
    <name evidence="1" type="ORF">SMN809_LOCUS34209</name>
</gene>
<evidence type="ECO:0000313" key="3">
    <source>
        <dbReference type="Proteomes" id="UP000676336"/>
    </source>
</evidence>